<dbReference type="PANTHER" id="PTHR47623">
    <property type="entry name" value="OS09G0287300 PROTEIN"/>
    <property type="match status" value="1"/>
</dbReference>
<dbReference type="EMBL" id="VORO01000003">
    <property type="protein sequence ID" value="TXD90409.1"/>
    <property type="molecule type" value="Genomic_DNA"/>
</dbReference>
<keyword evidence="3" id="KW-1185">Reference proteome</keyword>
<evidence type="ECO:0000256" key="1">
    <source>
        <dbReference type="PIRSR" id="PIRSR613078-2"/>
    </source>
</evidence>
<dbReference type="Proteomes" id="UP000321578">
    <property type="component" value="Unassembled WGS sequence"/>
</dbReference>
<dbReference type="OrthoDB" id="9810154at2"/>
<dbReference type="Gene3D" id="3.40.50.1240">
    <property type="entry name" value="Phosphoglycerate mutase-like"/>
    <property type="match status" value="1"/>
</dbReference>
<dbReference type="Pfam" id="PF00300">
    <property type="entry name" value="His_Phos_1"/>
    <property type="match status" value="1"/>
</dbReference>
<dbReference type="CDD" id="cd07067">
    <property type="entry name" value="HP_PGM_like"/>
    <property type="match status" value="1"/>
</dbReference>
<feature type="binding site" evidence="1">
    <location>
        <position position="57"/>
    </location>
    <ligand>
        <name>substrate</name>
    </ligand>
</feature>
<evidence type="ECO:0000313" key="3">
    <source>
        <dbReference type="Proteomes" id="UP000321578"/>
    </source>
</evidence>
<organism evidence="2 3">
    <name type="scientific">Subsaximicrobium wynnwilliamsii</name>
    <dbReference type="NCBI Taxonomy" id="291179"/>
    <lineage>
        <taxon>Bacteria</taxon>
        <taxon>Pseudomonadati</taxon>
        <taxon>Bacteroidota</taxon>
        <taxon>Flavobacteriia</taxon>
        <taxon>Flavobacteriales</taxon>
        <taxon>Flavobacteriaceae</taxon>
        <taxon>Subsaximicrobium</taxon>
    </lineage>
</organism>
<sequence>MKKIILVRHGKSSWEHDVTDKERPLKKRGITDAHLVSEAFLTKKVSLDAIYSSAANRAFSTCEIFVKVFNREVASVTVLDKLYDFEGQIVIDFMKSLDDRYNNVMIFGHNNAFTSICNIFGDVYIDNLPTSGLVAIDFDVNSWVDIKKGKTSLTIFPRDFK</sequence>
<name>A0A5C6ZKK6_9FLAO</name>
<comment type="caution">
    <text evidence="2">The sequence shown here is derived from an EMBL/GenBank/DDBJ whole genome shotgun (WGS) entry which is preliminary data.</text>
</comment>
<proteinExistence type="predicted"/>
<evidence type="ECO:0000313" key="2">
    <source>
        <dbReference type="EMBL" id="TXD90409.1"/>
    </source>
</evidence>
<accession>A0A5C6ZKK6</accession>
<dbReference type="PANTHER" id="PTHR47623:SF1">
    <property type="entry name" value="OS09G0287300 PROTEIN"/>
    <property type="match status" value="1"/>
</dbReference>
<reference evidence="2 3" key="1">
    <citation type="submission" date="2019-08" db="EMBL/GenBank/DDBJ databases">
        <title>Genomes of Subsaximicrobium wynnwilliamsii strains.</title>
        <authorList>
            <person name="Bowman J.P."/>
        </authorList>
    </citation>
    <scope>NUCLEOTIDE SEQUENCE [LARGE SCALE GENOMIC DNA]</scope>
    <source>
        <strain evidence="2 3">2-80-2</strain>
    </source>
</reference>
<dbReference type="InterPro" id="IPR029033">
    <property type="entry name" value="His_PPase_superfam"/>
</dbReference>
<dbReference type="SUPFAM" id="SSF53254">
    <property type="entry name" value="Phosphoglycerate mutase-like"/>
    <property type="match status" value="1"/>
</dbReference>
<dbReference type="RefSeq" id="WP_147085153.1">
    <property type="nucleotide sequence ID" value="NZ_VORM01000002.1"/>
</dbReference>
<protein>
    <submittedName>
        <fullName evidence="2">Histidine phosphatase family protein</fullName>
    </submittedName>
</protein>
<dbReference type="AlphaFoldDB" id="A0A5C6ZKK6"/>
<gene>
    <name evidence="2" type="ORF">ESY86_03310</name>
</gene>
<dbReference type="InterPro" id="IPR013078">
    <property type="entry name" value="His_Pase_superF_clade-1"/>
</dbReference>